<proteinExistence type="predicted"/>
<accession>A0AA36IGX4</accession>
<feature type="compositionally biased region" description="Basic residues" evidence="1">
    <location>
        <begin position="269"/>
        <end position="284"/>
    </location>
</feature>
<evidence type="ECO:0000313" key="2">
    <source>
        <dbReference type="EMBL" id="CAJ1387575.1"/>
    </source>
</evidence>
<organism evidence="2 3">
    <name type="scientific">Effrenium voratum</name>
    <dbReference type="NCBI Taxonomy" id="2562239"/>
    <lineage>
        <taxon>Eukaryota</taxon>
        <taxon>Sar</taxon>
        <taxon>Alveolata</taxon>
        <taxon>Dinophyceae</taxon>
        <taxon>Suessiales</taxon>
        <taxon>Symbiodiniaceae</taxon>
        <taxon>Effrenium</taxon>
    </lineage>
</organism>
<evidence type="ECO:0000256" key="1">
    <source>
        <dbReference type="SAM" id="MobiDB-lite"/>
    </source>
</evidence>
<keyword evidence="3" id="KW-1185">Reference proteome</keyword>
<feature type="region of interest" description="Disordered" evidence="1">
    <location>
        <begin position="253"/>
        <end position="284"/>
    </location>
</feature>
<sequence length="284" mass="30637">MSARHAALLLAAMYCGLCTFGPTAMMTMPIFRLSRCREQLLNSLDVSAVRRKFIRLRQEDFLEESEESWEQRQLARRNFEAASELAYLFGENDKDLEASERTPEDLSLWAMHEQLCASSNSGIALLAMAAYTVDPAYAGAYQGYAAEPAMFSTGYGADPYGGQMGYSQSPYTASPYTASPYAMPGASSVQAMPYQSYTTGAPMGGALDHSQGKWFAPGEALPPGFMVTAHPEGHAAPAETHAMSDQVRESFVVSSGMKTGSAAPPKASSKSKKSKKSKKSGFCC</sequence>
<comment type="caution">
    <text evidence="2">The sequence shown here is derived from an EMBL/GenBank/DDBJ whole genome shotgun (WGS) entry which is preliminary data.</text>
</comment>
<dbReference type="AlphaFoldDB" id="A0AA36IGX4"/>
<dbReference type="EMBL" id="CAUJNA010001542">
    <property type="protein sequence ID" value="CAJ1387575.1"/>
    <property type="molecule type" value="Genomic_DNA"/>
</dbReference>
<evidence type="ECO:0000313" key="3">
    <source>
        <dbReference type="Proteomes" id="UP001178507"/>
    </source>
</evidence>
<protein>
    <submittedName>
        <fullName evidence="2">Uncharacterized protein</fullName>
    </submittedName>
</protein>
<gene>
    <name evidence="2" type="ORF">EVOR1521_LOCUS13626</name>
</gene>
<name>A0AA36IGX4_9DINO</name>
<reference evidence="2" key="1">
    <citation type="submission" date="2023-08" db="EMBL/GenBank/DDBJ databases">
        <authorList>
            <person name="Chen Y."/>
            <person name="Shah S."/>
            <person name="Dougan E. K."/>
            <person name="Thang M."/>
            <person name="Chan C."/>
        </authorList>
    </citation>
    <scope>NUCLEOTIDE SEQUENCE</scope>
</reference>
<dbReference type="Proteomes" id="UP001178507">
    <property type="component" value="Unassembled WGS sequence"/>
</dbReference>